<sequence>MSGIVSYTPRVGRHRHHDVGGLGIKPVAAPGVNLVNLELLHPSSAMCLSPPSSITRRSTYRWQSTTTAPSRLAFIILLPTVGTSSSASSQSVARPSVQPMGDPRIRTAFCGQSEWR</sequence>
<feature type="region of interest" description="Disordered" evidence="1">
    <location>
        <begin position="85"/>
        <end position="104"/>
    </location>
</feature>
<evidence type="ECO:0000313" key="2">
    <source>
        <dbReference type="EMBL" id="KAG2629188.1"/>
    </source>
</evidence>
<comment type="caution">
    <text evidence="2">The sequence shown here is derived from an EMBL/GenBank/DDBJ whole genome shotgun (WGS) entry which is preliminary data.</text>
</comment>
<proteinExistence type="predicted"/>
<reference evidence="2" key="1">
    <citation type="submission" date="2020-05" db="EMBL/GenBank/DDBJ databases">
        <title>WGS assembly of Panicum virgatum.</title>
        <authorList>
            <person name="Lovell J.T."/>
            <person name="Jenkins J."/>
            <person name="Shu S."/>
            <person name="Juenger T.E."/>
            <person name="Schmutz J."/>
        </authorList>
    </citation>
    <scope>NUCLEOTIDE SEQUENCE</scope>
    <source>
        <strain evidence="2">AP13</strain>
    </source>
</reference>
<protein>
    <submittedName>
        <fullName evidence="2">Uncharacterized protein</fullName>
    </submittedName>
</protein>
<evidence type="ECO:0000313" key="3">
    <source>
        <dbReference type="Proteomes" id="UP000823388"/>
    </source>
</evidence>
<dbReference type="EMBL" id="CM029041">
    <property type="protein sequence ID" value="KAG2629188.1"/>
    <property type="molecule type" value="Genomic_DNA"/>
</dbReference>
<dbReference type="AlphaFoldDB" id="A0A8T0V406"/>
<feature type="compositionally biased region" description="Low complexity" evidence="1">
    <location>
        <begin position="85"/>
        <end position="99"/>
    </location>
</feature>
<organism evidence="2 3">
    <name type="scientific">Panicum virgatum</name>
    <name type="common">Blackwell switchgrass</name>
    <dbReference type="NCBI Taxonomy" id="38727"/>
    <lineage>
        <taxon>Eukaryota</taxon>
        <taxon>Viridiplantae</taxon>
        <taxon>Streptophyta</taxon>
        <taxon>Embryophyta</taxon>
        <taxon>Tracheophyta</taxon>
        <taxon>Spermatophyta</taxon>
        <taxon>Magnoliopsida</taxon>
        <taxon>Liliopsida</taxon>
        <taxon>Poales</taxon>
        <taxon>Poaceae</taxon>
        <taxon>PACMAD clade</taxon>
        <taxon>Panicoideae</taxon>
        <taxon>Panicodae</taxon>
        <taxon>Paniceae</taxon>
        <taxon>Panicinae</taxon>
        <taxon>Panicum</taxon>
        <taxon>Panicum sect. Hiantes</taxon>
    </lineage>
</organism>
<keyword evidence="3" id="KW-1185">Reference proteome</keyword>
<accession>A0A8T0V406</accession>
<dbReference type="Proteomes" id="UP000823388">
    <property type="component" value="Chromosome 3K"/>
</dbReference>
<gene>
    <name evidence="2" type="ORF">PVAP13_3KG421100</name>
</gene>
<evidence type="ECO:0000256" key="1">
    <source>
        <dbReference type="SAM" id="MobiDB-lite"/>
    </source>
</evidence>
<name>A0A8T0V406_PANVG</name>